<accession>A0A366LWX9</accession>
<keyword evidence="2" id="KW-0812">Transmembrane</keyword>
<proteinExistence type="predicted"/>
<evidence type="ECO:0000256" key="3">
    <source>
        <dbReference type="SAM" id="SignalP"/>
    </source>
</evidence>
<feature type="chain" id="PRO_5038361587" description="Gram-positive cocci surface proteins LPxTG domain-containing protein" evidence="3">
    <location>
        <begin position="30"/>
        <end position="100"/>
    </location>
</feature>
<sequence length="100" mass="9748">MRFAGKARNVLAVAGLATALLTVGGPALASAATPSPAPPSEQAPSDDKPRETEPRPLPEGAPETGGGPGANLLAPAGGVLLVAGAGTGLLVLRRRKHTAA</sequence>
<evidence type="ECO:0000256" key="1">
    <source>
        <dbReference type="SAM" id="MobiDB-lite"/>
    </source>
</evidence>
<keyword evidence="2" id="KW-1133">Transmembrane helix</keyword>
<name>A0A366LWX9_9ACTN</name>
<feature type="transmembrane region" description="Helical" evidence="2">
    <location>
        <begin position="72"/>
        <end position="92"/>
    </location>
</feature>
<evidence type="ECO:0000256" key="2">
    <source>
        <dbReference type="SAM" id="Phobius"/>
    </source>
</evidence>
<feature type="region of interest" description="Disordered" evidence="1">
    <location>
        <begin position="28"/>
        <end position="73"/>
    </location>
</feature>
<evidence type="ECO:0000313" key="4">
    <source>
        <dbReference type="EMBL" id="RBQ17824.1"/>
    </source>
</evidence>
<keyword evidence="2" id="KW-0472">Membrane</keyword>
<keyword evidence="5" id="KW-1185">Reference proteome</keyword>
<comment type="caution">
    <text evidence="4">The sequence shown here is derived from an EMBL/GenBank/DDBJ whole genome shotgun (WGS) entry which is preliminary data.</text>
</comment>
<gene>
    <name evidence="4" type="ORF">DP939_23480</name>
</gene>
<feature type="compositionally biased region" description="Basic and acidic residues" evidence="1">
    <location>
        <begin position="45"/>
        <end position="56"/>
    </location>
</feature>
<keyword evidence="3" id="KW-0732">Signal</keyword>
<dbReference type="EMBL" id="QMEY01000010">
    <property type="protein sequence ID" value="RBQ17824.1"/>
    <property type="molecule type" value="Genomic_DNA"/>
</dbReference>
<evidence type="ECO:0000313" key="5">
    <source>
        <dbReference type="Proteomes" id="UP000253303"/>
    </source>
</evidence>
<evidence type="ECO:0008006" key="6">
    <source>
        <dbReference type="Google" id="ProtNLM"/>
    </source>
</evidence>
<reference evidence="4 5" key="1">
    <citation type="submission" date="2018-06" db="EMBL/GenBank/DDBJ databases">
        <title>Sphaerisporangium craniellae sp. nov., isolated from a marine sponge in the South China Sea.</title>
        <authorList>
            <person name="Li L."/>
        </authorList>
    </citation>
    <scope>NUCLEOTIDE SEQUENCE [LARGE SCALE GENOMIC DNA]</scope>
    <source>
        <strain evidence="4 5">LHW63015</strain>
    </source>
</reference>
<dbReference type="RefSeq" id="WP_113982920.1">
    <property type="nucleotide sequence ID" value="NZ_QMEY01000010.1"/>
</dbReference>
<dbReference type="AlphaFoldDB" id="A0A366LWX9"/>
<organism evidence="4 5">
    <name type="scientific">Spongiactinospora rosea</name>
    <dbReference type="NCBI Taxonomy" id="2248750"/>
    <lineage>
        <taxon>Bacteria</taxon>
        <taxon>Bacillati</taxon>
        <taxon>Actinomycetota</taxon>
        <taxon>Actinomycetes</taxon>
        <taxon>Streptosporangiales</taxon>
        <taxon>Streptosporangiaceae</taxon>
        <taxon>Spongiactinospora</taxon>
    </lineage>
</organism>
<dbReference type="Proteomes" id="UP000253303">
    <property type="component" value="Unassembled WGS sequence"/>
</dbReference>
<protein>
    <recommendedName>
        <fullName evidence="6">Gram-positive cocci surface proteins LPxTG domain-containing protein</fullName>
    </recommendedName>
</protein>
<feature type="signal peptide" evidence="3">
    <location>
        <begin position="1"/>
        <end position="29"/>
    </location>
</feature>